<reference evidence="2 3" key="1">
    <citation type="submission" date="2018-06" db="EMBL/GenBank/DDBJ databases">
        <title>Comparative genomics reveals the genomic features of Rhizophagus irregularis, R. cerebriforme, R. diaphanum and Gigaspora rosea, and their symbiotic lifestyle signature.</title>
        <authorList>
            <person name="Morin E."/>
            <person name="San Clemente H."/>
            <person name="Chen E.C.H."/>
            <person name="De La Providencia I."/>
            <person name="Hainaut M."/>
            <person name="Kuo A."/>
            <person name="Kohler A."/>
            <person name="Murat C."/>
            <person name="Tang N."/>
            <person name="Roy S."/>
            <person name="Loubradou J."/>
            <person name="Henrissat B."/>
            <person name="Grigoriev I.V."/>
            <person name="Corradi N."/>
            <person name="Roux C."/>
            <person name="Martin F.M."/>
        </authorList>
    </citation>
    <scope>NUCLEOTIDE SEQUENCE [LARGE SCALE GENOMIC DNA]</scope>
    <source>
        <strain evidence="2 3">DAOM 194757</strain>
    </source>
</reference>
<keyword evidence="3" id="KW-1185">Reference proteome</keyword>
<proteinExistence type="predicted"/>
<evidence type="ECO:0000256" key="1">
    <source>
        <dbReference type="SAM" id="MobiDB-lite"/>
    </source>
</evidence>
<organism evidence="2 3">
    <name type="scientific">Gigaspora rosea</name>
    <dbReference type="NCBI Taxonomy" id="44941"/>
    <lineage>
        <taxon>Eukaryota</taxon>
        <taxon>Fungi</taxon>
        <taxon>Fungi incertae sedis</taxon>
        <taxon>Mucoromycota</taxon>
        <taxon>Glomeromycotina</taxon>
        <taxon>Glomeromycetes</taxon>
        <taxon>Diversisporales</taxon>
        <taxon>Gigasporaceae</taxon>
        <taxon>Gigaspora</taxon>
    </lineage>
</organism>
<dbReference type="AlphaFoldDB" id="A0A397UK17"/>
<name>A0A397UK17_9GLOM</name>
<evidence type="ECO:0000313" key="3">
    <source>
        <dbReference type="Proteomes" id="UP000266673"/>
    </source>
</evidence>
<sequence length="536" mass="63162">MTCKCKFNGCGQFEYCCYHNKLINKKSYVTNDQSHINFVMAFKQAYIQYLTEQLQEEAEEATDSDENDEFEETNKNEADQTNPTPLSGPTLKPNPSPLPNQKIKNVKLQNNQINQLQKIRGKRLRQLQEELYEDNVNLINRLDNVNDLNRLFDNINSDQNLMKLKHELKKKQILQNWKSTEILEFKKKCKFKQDIENEAFISNLLAGNLHDILIINDTLLNEEQKEKLHELHKQQIIALSNKIYDELKNNIRNEQIISRLDDKGYYDSIIAAINIETEIKKLQDDWKIKIDAEIDQIFLLPPRSIEKIHQIREVRIATLQKPPKRPSSEDSDEENFPTRLPDNARPVRNANGNINVQISFIVDEYKHTLNANDKKKFNRIKMDYVKKLIKDAHTKSKADDYIWLMSTKKIKGTKCNRLEKDPKYKNPAQYPILFNPEKFSLTNPLGFSEEYIDDEENIKQIIIQFQQSLKNQSEISTDNLKKMLNFLINSIKIYNNDDDKKEYLYKIFKILVTRELDDIKDNNDINNVFDSLNFTF</sequence>
<dbReference type="EMBL" id="QKWP01001371">
    <property type="protein sequence ID" value="RIB09467.1"/>
    <property type="molecule type" value="Genomic_DNA"/>
</dbReference>
<dbReference type="Proteomes" id="UP000266673">
    <property type="component" value="Unassembled WGS sequence"/>
</dbReference>
<gene>
    <name evidence="2" type="ORF">C2G38_2208841</name>
</gene>
<comment type="caution">
    <text evidence="2">The sequence shown here is derived from an EMBL/GenBank/DDBJ whole genome shotgun (WGS) entry which is preliminary data.</text>
</comment>
<accession>A0A397UK17</accession>
<protein>
    <submittedName>
        <fullName evidence="2">Uncharacterized protein</fullName>
    </submittedName>
</protein>
<feature type="compositionally biased region" description="Acidic residues" evidence="1">
    <location>
        <begin position="55"/>
        <end position="71"/>
    </location>
</feature>
<dbReference type="OrthoDB" id="2448412at2759"/>
<evidence type="ECO:0000313" key="2">
    <source>
        <dbReference type="EMBL" id="RIB09467.1"/>
    </source>
</evidence>
<feature type="region of interest" description="Disordered" evidence="1">
    <location>
        <begin position="317"/>
        <end position="348"/>
    </location>
</feature>
<feature type="region of interest" description="Disordered" evidence="1">
    <location>
        <begin position="55"/>
        <end position="102"/>
    </location>
</feature>